<dbReference type="STRING" id="65357.A0A024GEP1"/>
<dbReference type="PANTHER" id="PTHR12411">
    <property type="entry name" value="CYSTEINE PROTEASE FAMILY C1-RELATED"/>
    <property type="match status" value="1"/>
</dbReference>
<evidence type="ECO:0000256" key="2">
    <source>
        <dbReference type="ARBA" id="ARBA00023145"/>
    </source>
</evidence>
<dbReference type="GO" id="GO:0008234">
    <property type="term" value="F:cysteine-type peptidase activity"/>
    <property type="evidence" value="ECO:0007669"/>
    <property type="project" value="InterPro"/>
</dbReference>
<organism evidence="6 7">
    <name type="scientific">Albugo candida</name>
    <dbReference type="NCBI Taxonomy" id="65357"/>
    <lineage>
        <taxon>Eukaryota</taxon>
        <taxon>Sar</taxon>
        <taxon>Stramenopiles</taxon>
        <taxon>Oomycota</taxon>
        <taxon>Peronosporomycetes</taxon>
        <taxon>Albuginales</taxon>
        <taxon>Albuginaceae</taxon>
        <taxon>Albugo</taxon>
    </lineage>
</organism>
<comment type="caution">
    <text evidence="6">The sequence shown here is derived from an EMBL/GenBank/DDBJ whole genome shotgun (WGS) entry which is preliminary data.</text>
</comment>
<evidence type="ECO:0000256" key="4">
    <source>
        <dbReference type="SAM" id="Phobius"/>
    </source>
</evidence>
<dbReference type="SMART" id="SM00645">
    <property type="entry name" value="Pept_C1"/>
    <property type="match status" value="1"/>
</dbReference>
<dbReference type="Proteomes" id="UP000053237">
    <property type="component" value="Unassembled WGS sequence"/>
</dbReference>
<keyword evidence="4" id="KW-1133">Transmembrane helix</keyword>
<dbReference type="PRINTS" id="PR00705">
    <property type="entry name" value="PAPAIN"/>
</dbReference>
<dbReference type="OrthoDB" id="190265at2759"/>
<keyword evidence="4" id="KW-0812">Transmembrane</keyword>
<dbReference type="InterPro" id="IPR013128">
    <property type="entry name" value="Peptidase_C1A"/>
</dbReference>
<dbReference type="SUPFAM" id="SSF54001">
    <property type="entry name" value="Cysteine proteinases"/>
    <property type="match status" value="1"/>
</dbReference>
<comment type="similarity">
    <text evidence="1">Belongs to the peptidase C1 family.</text>
</comment>
<feature type="transmembrane region" description="Helical" evidence="4">
    <location>
        <begin position="47"/>
        <end position="70"/>
    </location>
</feature>
<accession>A0A024GEP1</accession>
<evidence type="ECO:0000259" key="5">
    <source>
        <dbReference type="SMART" id="SM00645"/>
    </source>
</evidence>
<dbReference type="GO" id="GO:0006508">
    <property type="term" value="P:proteolysis"/>
    <property type="evidence" value="ECO:0007669"/>
    <property type="project" value="InterPro"/>
</dbReference>
<name>A0A024GEP1_9STRA</name>
<dbReference type="Gene3D" id="3.90.70.10">
    <property type="entry name" value="Cysteine proteinases"/>
    <property type="match status" value="1"/>
</dbReference>
<keyword evidence="4" id="KW-0472">Membrane</keyword>
<evidence type="ECO:0000256" key="1">
    <source>
        <dbReference type="ARBA" id="ARBA00008455"/>
    </source>
</evidence>
<reference evidence="6 7" key="1">
    <citation type="submission" date="2012-05" db="EMBL/GenBank/DDBJ databases">
        <title>Recombination and specialization in a pathogen metapopulation.</title>
        <authorList>
            <person name="Gardiner A."/>
            <person name="Kemen E."/>
            <person name="Schultz-Larsen T."/>
            <person name="MacLean D."/>
            <person name="Van Oosterhout C."/>
            <person name="Jones J.D.G."/>
        </authorList>
    </citation>
    <scope>NUCLEOTIDE SEQUENCE [LARGE SCALE GENOMIC DNA]</scope>
    <source>
        <strain evidence="6 7">Ac Nc2</strain>
    </source>
</reference>
<keyword evidence="7" id="KW-1185">Reference proteome</keyword>
<evidence type="ECO:0000256" key="3">
    <source>
        <dbReference type="SAM" id="MobiDB-lite"/>
    </source>
</evidence>
<keyword evidence="2" id="KW-0865">Zymogen</keyword>
<proteinExistence type="inferred from homology"/>
<sequence length="394" mass="44123">MASSATGSRRSELGTQLPLLHQRPSLTDSTTKRRTNLRYLTMDTQRVQLLSTIFVSMVVGCLVASCFISVERDPTVDFTKGDFLHRVRQEDDILASCTDAGLVRNKERPSGKVKWFLGGPDPEVRLESLPGPRSINDFPKNWDWRNYSGTGLSLTTAVMNQMLPRPCGSCWAFATVSSLSDRIRIAHYKKYGHAGPEVVLSPQVLLDCGMRSFGSCSGGDPRYAHKWIYENGIVDVTCNPYIASHPSWFAVGESCEETQCRTCSSDGVCRVLKNARKYHISEFGTLNATTPEEFEIEAMNEIYHRGPIVASMYSHSKEYVNYRGGYILRDSKKYPGTTHVVSLVGWGTTDEGLKYWIVRNSDGMNWGESGFFYAERGTNIYNMESHGAWAVPII</sequence>
<dbReference type="AlphaFoldDB" id="A0A024GEP1"/>
<protein>
    <recommendedName>
        <fullName evidence="5">Peptidase C1A papain C-terminal domain-containing protein</fullName>
    </recommendedName>
</protein>
<feature type="domain" description="Peptidase C1A papain C-terminal" evidence="5">
    <location>
        <begin position="138"/>
        <end position="391"/>
    </location>
</feature>
<dbReference type="EMBL" id="CAIX01000079">
    <property type="protein sequence ID" value="CCI44802.1"/>
    <property type="molecule type" value="Genomic_DNA"/>
</dbReference>
<dbReference type="InParanoid" id="A0A024GEP1"/>
<evidence type="ECO:0000313" key="7">
    <source>
        <dbReference type="Proteomes" id="UP000053237"/>
    </source>
</evidence>
<dbReference type="InterPro" id="IPR000668">
    <property type="entry name" value="Peptidase_C1A_C"/>
</dbReference>
<gene>
    <name evidence="6" type="ORF">BN9_056260</name>
</gene>
<dbReference type="InterPro" id="IPR038765">
    <property type="entry name" value="Papain-like_cys_pep_sf"/>
</dbReference>
<dbReference type="Pfam" id="PF00112">
    <property type="entry name" value="Peptidase_C1"/>
    <property type="match status" value="1"/>
</dbReference>
<evidence type="ECO:0000313" key="6">
    <source>
        <dbReference type="EMBL" id="CCI44802.1"/>
    </source>
</evidence>
<feature type="region of interest" description="Disordered" evidence="3">
    <location>
        <begin position="1"/>
        <end position="28"/>
    </location>
</feature>